<dbReference type="Proteomes" id="UP000188268">
    <property type="component" value="Unassembled WGS sequence"/>
</dbReference>
<dbReference type="SUPFAM" id="SSF52151">
    <property type="entry name" value="FabD/lysophospholipase-like"/>
    <property type="match status" value="1"/>
</dbReference>
<dbReference type="PANTHER" id="PTHR47170">
    <property type="entry name" value="MALONYL-COA ACP TRANSACYLASE, ACP-BINDING"/>
    <property type="match status" value="1"/>
</dbReference>
<dbReference type="InterPro" id="IPR016035">
    <property type="entry name" value="Acyl_Trfase/lysoPLipase"/>
</dbReference>
<dbReference type="STRING" id="210143.A0A1R3J463"/>
<dbReference type="InterPro" id="IPR001227">
    <property type="entry name" value="Ac_transferase_dom_sf"/>
</dbReference>
<organism evidence="1 2">
    <name type="scientific">Corchorus capsularis</name>
    <name type="common">Jute</name>
    <dbReference type="NCBI Taxonomy" id="210143"/>
    <lineage>
        <taxon>Eukaryota</taxon>
        <taxon>Viridiplantae</taxon>
        <taxon>Streptophyta</taxon>
        <taxon>Embryophyta</taxon>
        <taxon>Tracheophyta</taxon>
        <taxon>Spermatophyta</taxon>
        <taxon>Magnoliopsida</taxon>
        <taxon>eudicotyledons</taxon>
        <taxon>Gunneridae</taxon>
        <taxon>Pentapetalae</taxon>
        <taxon>rosids</taxon>
        <taxon>malvids</taxon>
        <taxon>Malvales</taxon>
        <taxon>Malvaceae</taxon>
        <taxon>Grewioideae</taxon>
        <taxon>Apeibeae</taxon>
        <taxon>Corchorus</taxon>
    </lineage>
</organism>
<dbReference type="Gene3D" id="3.40.366.10">
    <property type="entry name" value="Malonyl-Coenzyme A Acyl Carrier Protein, domain 2"/>
    <property type="match status" value="1"/>
</dbReference>
<dbReference type="GO" id="GO:0016740">
    <property type="term" value="F:transferase activity"/>
    <property type="evidence" value="ECO:0007669"/>
    <property type="project" value="InterPro"/>
</dbReference>
<dbReference type="EMBL" id="AWWV01008636">
    <property type="protein sequence ID" value="OMO89621.1"/>
    <property type="molecule type" value="Genomic_DNA"/>
</dbReference>
<dbReference type="PANTHER" id="PTHR47170:SF2">
    <property type="entry name" value="MALONYL-COA:ACP TRANSACYLASE (MAT) DOMAIN-CONTAINING PROTEIN"/>
    <property type="match status" value="1"/>
</dbReference>
<evidence type="ECO:0000313" key="2">
    <source>
        <dbReference type="Proteomes" id="UP000188268"/>
    </source>
</evidence>
<proteinExistence type="predicted"/>
<reference evidence="1 2" key="1">
    <citation type="submission" date="2013-09" db="EMBL/GenBank/DDBJ databases">
        <title>Corchorus capsularis genome sequencing.</title>
        <authorList>
            <person name="Alam M."/>
            <person name="Haque M.S."/>
            <person name="Islam M.S."/>
            <person name="Emdad E.M."/>
            <person name="Islam M.M."/>
            <person name="Ahmed B."/>
            <person name="Halim A."/>
            <person name="Hossen Q.M.M."/>
            <person name="Hossain M.Z."/>
            <person name="Ahmed R."/>
            <person name="Khan M.M."/>
            <person name="Islam R."/>
            <person name="Rashid M.M."/>
            <person name="Khan S.A."/>
            <person name="Rahman M.S."/>
            <person name="Alam M."/>
        </authorList>
    </citation>
    <scope>NUCLEOTIDE SEQUENCE [LARGE SCALE GENOMIC DNA]</scope>
    <source>
        <strain evidence="2">cv. CVL-1</strain>
        <tissue evidence="1">Whole seedling</tissue>
    </source>
</reference>
<name>A0A1R3J463_COCAP</name>
<dbReference type="Gramene" id="OMO89621">
    <property type="protein sequence ID" value="OMO89621"/>
    <property type="gene ID" value="CCACVL1_07733"/>
</dbReference>
<protein>
    <submittedName>
        <fullName evidence="1">Uncharacterized protein</fullName>
    </submittedName>
</protein>
<evidence type="ECO:0000313" key="1">
    <source>
        <dbReference type="EMBL" id="OMO89621.1"/>
    </source>
</evidence>
<keyword evidence="2" id="KW-1185">Reference proteome</keyword>
<gene>
    <name evidence="1" type="ORF">CCACVL1_07733</name>
</gene>
<dbReference type="InterPro" id="IPR052760">
    <property type="entry name" value="Mitochondrial_malonyltrans"/>
</dbReference>
<comment type="caution">
    <text evidence="1">The sequence shown here is derived from an EMBL/GenBank/DDBJ whole genome shotgun (WGS) entry which is preliminary data.</text>
</comment>
<feature type="non-terminal residue" evidence="1">
    <location>
        <position position="1"/>
    </location>
</feature>
<dbReference type="AlphaFoldDB" id="A0A1R3J463"/>
<accession>A0A1R3J463</accession>
<sequence length="55" mass="6036">KILARQVTSPVQWETTVKTLLTKGLKKSFELGPGKVIAVIVKRMDKSAEIENIAA</sequence>